<organism evidence="1 2">
    <name type="scientific">Brachionus calyciflorus</name>
    <dbReference type="NCBI Taxonomy" id="104777"/>
    <lineage>
        <taxon>Eukaryota</taxon>
        <taxon>Metazoa</taxon>
        <taxon>Spiralia</taxon>
        <taxon>Gnathifera</taxon>
        <taxon>Rotifera</taxon>
        <taxon>Eurotatoria</taxon>
        <taxon>Monogononta</taxon>
        <taxon>Pseudotrocha</taxon>
        <taxon>Ploima</taxon>
        <taxon>Brachionidae</taxon>
        <taxon>Brachionus</taxon>
    </lineage>
</organism>
<dbReference type="OrthoDB" id="6479200at2759"/>
<reference evidence="1" key="1">
    <citation type="submission" date="2021-02" db="EMBL/GenBank/DDBJ databases">
        <authorList>
            <person name="Nowell W R."/>
        </authorList>
    </citation>
    <scope>NUCLEOTIDE SEQUENCE</scope>
    <source>
        <strain evidence="1">Ploen Becks lab</strain>
    </source>
</reference>
<evidence type="ECO:0000313" key="2">
    <source>
        <dbReference type="Proteomes" id="UP000663879"/>
    </source>
</evidence>
<keyword evidence="2" id="KW-1185">Reference proteome</keyword>
<dbReference type="AlphaFoldDB" id="A0A813VEP4"/>
<name>A0A813VEP4_9BILA</name>
<dbReference type="PANTHER" id="PTHR34921">
    <property type="entry name" value="MEIOTIC RECOMBINATION PROTEIN REC114"/>
    <property type="match status" value="1"/>
</dbReference>
<accession>A0A813VEP4</accession>
<proteinExistence type="predicted"/>
<dbReference type="Pfam" id="PF15165">
    <property type="entry name" value="REC114-like"/>
    <property type="match status" value="2"/>
</dbReference>
<evidence type="ECO:0000313" key="1">
    <source>
        <dbReference type="EMBL" id="CAF0839819.1"/>
    </source>
</evidence>
<dbReference type="EMBL" id="CAJNOC010001151">
    <property type="protein sequence ID" value="CAF0839819.1"/>
    <property type="molecule type" value="Genomic_DNA"/>
</dbReference>
<sequence>MANFEILNFTHTWILSKYSKQLKTDGKSPEWNTLESTNFGTPITLSITPTNFLLIKHENDIHEFINLWSNRSGLKGIYKGNSLLIMFKTKDVLRKFRVQFLDSNMKKSEFNCMECIKELNKFIEIFEYGSEISFEAKYYSNQMPEKNITTDSSLDLNQIAKTLMTKNEHKLPLIYQQESENELLNGEEDKVLQEFIICCLLDPKFPNFVKKVDNLFNTVLKDEF</sequence>
<dbReference type="Proteomes" id="UP000663879">
    <property type="component" value="Unassembled WGS sequence"/>
</dbReference>
<gene>
    <name evidence="1" type="ORF">OXX778_LOCUS8394</name>
</gene>
<dbReference type="InterPro" id="IPR029168">
    <property type="entry name" value="REC114L"/>
</dbReference>
<evidence type="ECO:0008006" key="3">
    <source>
        <dbReference type="Google" id="ProtNLM"/>
    </source>
</evidence>
<comment type="caution">
    <text evidence="1">The sequence shown here is derived from an EMBL/GenBank/DDBJ whole genome shotgun (WGS) entry which is preliminary data.</text>
</comment>
<protein>
    <recommendedName>
        <fullName evidence="3">Meiotic recombination protein REC114</fullName>
    </recommendedName>
</protein>
<dbReference type="PANTHER" id="PTHR34921:SF1">
    <property type="entry name" value="MEIOTIC RECOMBINATION PROTEIN REC114"/>
    <property type="match status" value="1"/>
</dbReference>